<keyword evidence="3 4" id="KW-0378">Hydrolase</keyword>
<dbReference type="Pfam" id="PF00293">
    <property type="entry name" value="NUDIX"/>
    <property type="match status" value="1"/>
</dbReference>
<comment type="caution">
    <text evidence="6">The sequence shown here is derived from an EMBL/GenBank/DDBJ whole genome shotgun (WGS) entry which is preliminary data.</text>
</comment>
<dbReference type="PANTHER" id="PTHR43046:SF16">
    <property type="entry name" value="ADP-RIBOSE PYROPHOSPHATASE YJHB-RELATED"/>
    <property type="match status" value="1"/>
</dbReference>
<dbReference type="Proteomes" id="UP000567795">
    <property type="component" value="Unassembled WGS sequence"/>
</dbReference>
<dbReference type="PANTHER" id="PTHR43046">
    <property type="entry name" value="GDP-MANNOSE MANNOSYL HYDROLASE"/>
    <property type="match status" value="1"/>
</dbReference>
<feature type="domain" description="Nudix hydrolase" evidence="5">
    <location>
        <begin position="5"/>
        <end position="135"/>
    </location>
</feature>
<dbReference type="GO" id="GO:0016787">
    <property type="term" value="F:hydrolase activity"/>
    <property type="evidence" value="ECO:0007669"/>
    <property type="project" value="UniProtKB-KW"/>
</dbReference>
<dbReference type="AlphaFoldDB" id="A0A853A0X7"/>
<organism evidence="6 7">
    <name type="scientific">Allostreptomyces psammosilenae</name>
    <dbReference type="NCBI Taxonomy" id="1892865"/>
    <lineage>
        <taxon>Bacteria</taxon>
        <taxon>Bacillati</taxon>
        <taxon>Actinomycetota</taxon>
        <taxon>Actinomycetes</taxon>
        <taxon>Kitasatosporales</taxon>
        <taxon>Streptomycetaceae</taxon>
        <taxon>Allostreptomyces</taxon>
    </lineage>
</organism>
<dbReference type="InterPro" id="IPR020476">
    <property type="entry name" value="Nudix_hydrolase"/>
</dbReference>
<dbReference type="CDD" id="cd04683">
    <property type="entry name" value="NUDIX_Hydrolase"/>
    <property type="match status" value="1"/>
</dbReference>
<gene>
    <name evidence="6" type="ORF">FHU37_004826</name>
</gene>
<evidence type="ECO:0000256" key="3">
    <source>
        <dbReference type="ARBA" id="ARBA00022801"/>
    </source>
</evidence>
<evidence type="ECO:0000256" key="2">
    <source>
        <dbReference type="ARBA" id="ARBA00005582"/>
    </source>
</evidence>
<comment type="similarity">
    <text evidence="2 4">Belongs to the Nudix hydrolase family.</text>
</comment>
<dbReference type="Gene3D" id="3.90.79.10">
    <property type="entry name" value="Nucleoside Triphosphate Pyrophosphohydrolase"/>
    <property type="match status" value="1"/>
</dbReference>
<dbReference type="InterPro" id="IPR015797">
    <property type="entry name" value="NUDIX_hydrolase-like_dom_sf"/>
</dbReference>
<dbReference type="PROSITE" id="PS51462">
    <property type="entry name" value="NUDIX"/>
    <property type="match status" value="1"/>
</dbReference>
<dbReference type="EMBL" id="JACBZD010000002">
    <property type="protein sequence ID" value="NYI07797.1"/>
    <property type="molecule type" value="Genomic_DNA"/>
</dbReference>
<comment type="cofactor">
    <cofactor evidence="1">
        <name>Mg(2+)</name>
        <dbReference type="ChEBI" id="CHEBI:18420"/>
    </cofactor>
</comment>
<dbReference type="PRINTS" id="PR00502">
    <property type="entry name" value="NUDIXFAMILY"/>
</dbReference>
<proteinExistence type="inferred from homology"/>
<evidence type="ECO:0000313" key="7">
    <source>
        <dbReference type="Proteomes" id="UP000567795"/>
    </source>
</evidence>
<evidence type="ECO:0000313" key="6">
    <source>
        <dbReference type="EMBL" id="NYI07797.1"/>
    </source>
</evidence>
<reference evidence="6 7" key="1">
    <citation type="submission" date="2020-07" db="EMBL/GenBank/DDBJ databases">
        <title>Sequencing the genomes of 1000 actinobacteria strains.</title>
        <authorList>
            <person name="Klenk H.-P."/>
        </authorList>
    </citation>
    <scope>NUCLEOTIDE SEQUENCE [LARGE SCALE GENOMIC DNA]</scope>
    <source>
        <strain evidence="6 7">DSM 42178</strain>
    </source>
</reference>
<accession>A0A853A0X7</accession>
<dbReference type="RefSeq" id="WP_179816737.1">
    <property type="nucleotide sequence ID" value="NZ_JACBZD010000002.1"/>
</dbReference>
<dbReference type="InterPro" id="IPR020084">
    <property type="entry name" value="NUDIX_hydrolase_CS"/>
</dbReference>
<dbReference type="SUPFAM" id="SSF55811">
    <property type="entry name" value="Nudix"/>
    <property type="match status" value="1"/>
</dbReference>
<protein>
    <submittedName>
        <fullName evidence="6">8-oxo-dGTP pyrophosphatase MutT (NUDIX family)</fullName>
    </submittedName>
</protein>
<evidence type="ECO:0000256" key="4">
    <source>
        <dbReference type="RuleBase" id="RU003476"/>
    </source>
</evidence>
<dbReference type="InterPro" id="IPR000086">
    <property type="entry name" value="NUDIX_hydrolase_dom"/>
</dbReference>
<name>A0A853A0X7_9ACTN</name>
<dbReference type="PROSITE" id="PS00893">
    <property type="entry name" value="NUDIX_BOX"/>
    <property type="match status" value="1"/>
</dbReference>
<keyword evidence="7" id="KW-1185">Reference proteome</keyword>
<sequence length="145" mass="15671">MPDLPPVLDTHVLLRRGGEVLLSQRGSAYGYGRWHLPSGKLEPGEALPEGAARELAEETGVVVDPDDLTLAHVVHHHQGGGAADRIGFFFQATRWSGEPVNREPDKCLALRWFPADALPEELIPYPAVGLTAVLKASPGLTTHGW</sequence>
<evidence type="ECO:0000256" key="1">
    <source>
        <dbReference type="ARBA" id="ARBA00001946"/>
    </source>
</evidence>
<evidence type="ECO:0000259" key="5">
    <source>
        <dbReference type="PROSITE" id="PS51462"/>
    </source>
</evidence>